<dbReference type="SMART" id="SM00088">
    <property type="entry name" value="PINT"/>
    <property type="match status" value="1"/>
</dbReference>
<dbReference type="PANTHER" id="PTHR15350">
    <property type="entry name" value="COP9 SIGNALOSOME COMPLEX SUBUNIT 7/DENDRITIC CELL PROTEIN GA17"/>
    <property type="match status" value="1"/>
</dbReference>
<gene>
    <name evidence="4" type="ORF">M0812_19792</name>
    <name evidence="5" type="ORF">M0813_07227</name>
</gene>
<dbReference type="Pfam" id="PF22061">
    <property type="entry name" value="CSN7_HB_subdom"/>
    <property type="match status" value="1"/>
</dbReference>
<evidence type="ECO:0000256" key="1">
    <source>
        <dbReference type="ARBA" id="ARBA00008482"/>
    </source>
</evidence>
<evidence type="ECO:0000313" key="4">
    <source>
        <dbReference type="EMBL" id="KAJ3434313.1"/>
    </source>
</evidence>
<name>A0AAV7Z2K5_9EUKA</name>
<keyword evidence="2" id="KW-0736">Signalosome</keyword>
<dbReference type="Proteomes" id="UP001146793">
    <property type="component" value="Unassembled WGS sequence"/>
</dbReference>
<evidence type="ECO:0000256" key="2">
    <source>
        <dbReference type="ARBA" id="ARBA00022790"/>
    </source>
</evidence>
<dbReference type="InterPro" id="IPR045237">
    <property type="entry name" value="COPS7/eIF3m"/>
</dbReference>
<keyword evidence="7" id="KW-1185">Reference proteome</keyword>
<dbReference type="EMBL" id="JANTQA010000044">
    <property type="protein sequence ID" value="KAJ3434313.1"/>
    <property type="molecule type" value="Genomic_DNA"/>
</dbReference>
<dbReference type="GO" id="GO:0008180">
    <property type="term" value="C:COP9 signalosome"/>
    <property type="evidence" value="ECO:0007669"/>
    <property type="project" value="UniProtKB-KW"/>
</dbReference>
<accession>A0AAV7Z2K5</accession>
<comment type="caution">
    <text evidence="4">The sequence shown here is derived from an EMBL/GenBank/DDBJ whole genome shotgun (WGS) entry which is preliminary data.</text>
</comment>
<dbReference type="EMBL" id="JAOAOG010000315">
    <property type="protein sequence ID" value="KAJ6230006.1"/>
    <property type="molecule type" value="Genomic_DNA"/>
</dbReference>
<proteinExistence type="inferred from homology"/>
<reference evidence="5" key="1">
    <citation type="submission" date="2022-08" db="EMBL/GenBank/DDBJ databases">
        <title>Novel sulfate-reducing endosymbionts in the free-living metamonad Anaeramoeba.</title>
        <authorList>
            <person name="Jerlstrom-Hultqvist J."/>
            <person name="Cepicka I."/>
            <person name="Gallot-Lavallee L."/>
            <person name="Salas-Leiva D."/>
            <person name="Curtis B.A."/>
            <person name="Zahonova K."/>
            <person name="Pipaliya S."/>
            <person name="Dacks J."/>
            <person name="Roger A.J."/>
        </authorList>
    </citation>
    <scope>NUCLEOTIDE SEQUENCE</scope>
    <source>
        <strain evidence="5">Schooner1</strain>
    </source>
</reference>
<dbReference type="Proteomes" id="UP001150062">
    <property type="component" value="Unassembled WGS sequence"/>
</dbReference>
<evidence type="ECO:0000313" key="5">
    <source>
        <dbReference type="EMBL" id="KAJ6230006.1"/>
    </source>
</evidence>
<protein>
    <submittedName>
        <fullName evidence="4 5">Cop9 signalosome complex subunit</fullName>
    </submittedName>
</protein>
<organism evidence="4 6">
    <name type="scientific">Anaeramoeba flamelloides</name>
    <dbReference type="NCBI Taxonomy" id="1746091"/>
    <lineage>
        <taxon>Eukaryota</taxon>
        <taxon>Metamonada</taxon>
        <taxon>Anaeramoebidae</taxon>
        <taxon>Anaeramoeba</taxon>
    </lineage>
</organism>
<evidence type="ECO:0000259" key="3">
    <source>
        <dbReference type="PROSITE" id="PS50250"/>
    </source>
</evidence>
<dbReference type="InterPro" id="IPR000717">
    <property type="entry name" value="PCI_dom"/>
</dbReference>
<reference evidence="4" key="2">
    <citation type="submission" date="2022-08" db="EMBL/GenBank/DDBJ databases">
        <title>Novel sulphate-reducing endosymbionts in the free-living metamonad Anaeramoeba.</title>
        <authorList>
            <person name="Jerlstrom-Hultqvist J."/>
            <person name="Cepicka I."/>
            <person name="Gallot-Lavallee L."/>
            <person name="Salas-Leiva D."/>
            <person name="Curtis B.A."/>
            <person name="Zahonova K."/>
            <person name="Pipaliya S."/>
            <person name="Dacks J."/>
            <person name="Roger A.J."/>
        </authorList>
    </citation>
    <scope>NUCLEOTIDE SEQUENCE</scope>
    <source>
        <strain evidence="4">Busselton2</strain>
    </source>
</reference>
<dbReference type="Pfam" id="PF01399">
    <property type="entry name" value="PCI"/>
    <property type="match status" value="1"/>
</dbReference>
<dbReference type="PANTHER" id="PTHR15350:SF5">
    <property type="entry name" value="COP9 SIGNALOSOME COMPLEX SUBUNIT 7"/>
    <property type="match status" value="1"/>
</dbReference>
<sequence length="289" mass="33330">MALINPKQRTFSKKHFVEFEILLKNSSGKGVVSIIKRAINSKHLFVFGEILNRENVQNLKKTEDKKWVELLEIFAFGTFQDYQKRKSELPEITEFQIHKLRMLTIVSLAYSTKHVPYSVLQKELEINEVRELEDLIIDSIYLGLIVAKLDQKESLLEVQETMGRDVPPREIGGVVSVLEDWLKNIETLLDSLSEKGKFATLMSEETEKKKKKIDSDIDDKKKWINILLTTESKQEAFKIKQYLGIEDDDDEDEEDEFMGRRRMGGMMGMGGMGGMMGMGGMGGRFRKFF</sequence>
<evidence type="ECO:0000313" key="6">
    <source>
        <dbReference type="Proteomes" id="UP001146793"/>
    </source>
</evidence>
<dbReference type="AlphaFoldDB" id="A0AAV7Z2K5"/>
<dbReference type="PROSITE" id="PS50250">
    <property type="entry name" value="PCI"/>
    <property type="match status" value="1"/>
</dbReference>
<evidence type="ECO:0000313" key="7">
    <source>
        <dbReference type="Proteomes" id="UP001150062"/>
    </source>
</evidence>
<feature type="domain" description="PCI" evidence="3">
    <location>
        <begin position="1"/>
        <end position="163"/>
    </location>
</feature>
<comment type="similarity">
    <text evidence="1">Belongs to the CSN7/EIF3M family. CSN7 subfamily.</text>
</comment>